<dbReference type="HOGENOM" id="CLU_659520_0_0_1"/>
<name>A0A0E0KRN5_ORYPU</name>
<feature type="region of interest" description="Disordered" evidence="3">
    <location>
        <begin position="230"/>
        <end position="258"/>
    </location>
</feature>
<dbReference type="SUPFAM" id="SSF54928">
    <property type="entry name" value="RNA-binding domain, RBD"/>
    <property type="match status" value="1"/>
</dbReference>
<dbReference type="Gramene" id="OPUNC04G13310.1">
    <property type="protein sequence ID" value="OPUNC04G13310.1"/>
    <property type="gene ID" value="OPUNC04G13310"/>
</dbReference>
<dbReference type="AlphaFoldDB" id="A0A0E0KRN5"/>
<dbReference type="PROSITE" id="PS50102">
    <property type="entry name" value="RRM"/>
    <property type="match status" value="1"/>
</dbReference>
<evidence type="ECO:0000256" key="2">
    <source>
        <dbReference type="PROSITE-ProRule" id="PRU00176"/>
    </source>
</evidence>
<feature type="compositionally biased region" description="Pro residues" evidence="3">
    <location>
        <begin position="74"/>
        <end position="97"/>
    </location>
</feature>
<dbReference type="GO" id="GO:0003723">
    <property type="term" value="F:RNA binding"/>
    <property type="evidence" value="ECO:0007669"/>
    <property type="project" value="UniProtKB-UniRule"/>
</dbReference>
<feature type="domain" description="RRM" evidence="4">
    <location>
        <begin position="133"/>
        <end position="211"/>
    </location>
</feature>
<accession>A0A0E0KRN5</accession>
<evidence type="ECO:0000313" key="5">
    <source>
        <dbReference type="EnsemblPlants" id="OPUNC04G13310.1"/>
    </source>
</evidence>
<dbReference type="GO" id="GO:0005634">
    <property type="term" value="C:nucleus"/>
    <property type="evidence" value="ECO:0007669"/>
    <property type="project" value="UniProtKB-SubCell"/>
</dbReference>
<evidence type="ECO:0000256" key="3">
    <source>
        <dbReference type="SAM" id="MobiDB-lite"/>
    </source>
</evidence>
<dbReference type="GO" id="GO:0006397">
    <property type="term" value="P:mRNA processing"/>
    <property type="evidence" value="ECO:0007669"/>
    <property type="project" value="UniProtKB-KW"/>
</dbReference>
<feature type="compositionally biased region" description="Basic and acidic residues" evidence="3">
    <location>
        <begin position="398"/>
        <end position="432"/>
    </location>
</feature>
<dbReference type="PRINTS" id="PR01217">
    <property type="entry name" value="PRICHEXTENSN"/>
</dbReference>
<feature type="compositionally biased region" description="Low complexity" evidence="3">
    <location>
        <begin position="495"/>
        <end position="510"/>
    </location>
</feature>
<comment type="similarity">
    <text evidence="1">Belongs to the RRM CPSF6/7 family.</text>
</comment>
<evidence type="ECO:0000256" key="1">
    <source>
        <dbReference type="ARBA" id="ARBA00006265"/>
    </source>
</evidence>
<dbReference type="InterPro" id="IPR034772">
    <property type="entry name" value="CPSF6/7"/>
</dbReference>
<feature type="compositionally biased region" description="Acidic residues" evidence="3">
    <location>
        <begin position="33"/>
        <end position="42"/>
    </location>
</feature>
<dbReference type="SMART" id="SM00360">
    <property type="entry name" value="RRM"/>
    <property type="match status" value="1"/>
</dbReference>
<dbReference type="PANTHER" id="PTHR23204">
    <property type="entry name" value="CLEAVAGE AND POLYADENYLATION SPECIFIC FACTOR"/>
    <property type="match status" value="1"/>
</dbReference>
<dbReference type="Proteomes" id="UP000026962">
    <property type="component" value="Chromosome 4"/>
</dbReference>
<dbReference type="OMA" id="GRHCVAS"/>
<dbReference type="InterPro" id="IPR000504">
    <property type="entry name" value="RRM_dom"/>
</dbReference>
<dbReference type="Gene3D" id="3.30.70.330">
    <property type="match status" value="1"/>
</dbReference>
<feature type="region of interest" description="Disordered" evidence="3">
    <location>
        <begin position="460"/>
        <end position="521"/>
    </location>
</feature>
<reference evidence="5" key="1">
    <citation type="submission" date="2015-04" db="UniProtKB">
        <authorList>
            <consortium name="EnsemblPlants"/>
        </authorList>
    </citation>
    <scope>IDENTIFICATION</scope>
</reference>
<feature type="region of interest" description="Disordered" evidence="3">
    <location>
        <begin position="22"/>
        <end position="130"/>
    </location>
</feature>
<feature type="compositionally biased region" description="Pro residues" evidence="3">
    <location>
        <begin position="106"/>
        <end position="116"/>
    </location>
</feature>
<dbReference type="InterPro" id="IPR012677">
    <property type="entry name" value="Nucleotide-bd_a/b_plait_sf"/>
</dbReference>
<dbReference type="InterPro" id="IPR035979">
    <property type="entry name" value="RBD_domain_sf"/>
</dbReference>
<feature type="region of interest" description="Disordered" evidence="3">
    <location>
        <begin position="352"/>
        <end position="432"/>
    </location>
</feature>
<evidence type="ECO:0000259" key="4">
    <source>
        <dbReference type="PROSITE" id="PS50102"/>
    </source>
</evidence>
<sequence>MDAGGKLTAVDAAFPREEAIAAIQDSHAPSPTTEDDCDDLYGDVDLGFLPLSPPSPSPTSPPKTPSPGRSVVSPSPPPRRGPLPAPPAKPEPQPPKHTPQQQQQPPLLPAAKPTPPLQHHRPPQAQHASPPTTAVFIGELPYWTTDAEVEGALAPHGALHGLHFFTDKLTGKSRGFCRADFLRPDAAASAAAALHGRTFDGRHCVASLSCPPALLPFGGDDPHVHAPLAARGRGRGRGGGNGGNSMTARANVGPPLGDPPALAPPPRPQLPFGGMLGGSGGAGYGVFAPMIGQCNSAIGTSMMPPVVAPHVNPAFLAAGGMAMGGTGVWYDQRMAGDMWVGQQPWNFGGYGMPRPQQKPPMQQPHRNGDYGKMRGTARRGRPAGGRNEGDIGNANGNERGHPDRRQCGRDHDGFDLSRKHGHEERGRYQPRVLEEEMEHERLWDERDRYGGDKRRYQEYPECDYERRGRARSRSPSRDGDEDDHPRRRKLSVLLQSWSTTSTPQSGSPPGVTVESMLTRIN</sequence>
<keyword evidence="6" id="KW-1185">Reference proteome</keyword>
<organism evidence="5">
    <name type="scientific">Oryza punctata</name>
    <name type="common">Red rice</name>
    <dbReference type="NCBI Taxonomy" id="4537"/>
    <lineage>
        <taxon>Eukaryota</taxon>
        <taxon>Viridiplantae</taxon>
        <taxon>Streptophyta</taxon>
        <taxon>Embryophyta</taxon>
        <taxon>Tracheophyta</taxon>
        <taxon>Spermatophyta</taxon>
        <taxon>Magnoliopsida</taxon>
        <taxon>Liliopsida</taxon>
        <taxon>Poales</taxon>
        <taxon>Poaceae</taxon>
        <taxon>BOP clade</taxon>
        <taxon>Oryzoideae</taxon>
        <taxon>Oryzeae</taxon>
        <taxon>Oryzinae</taxon>
        <taxon>Oryza</taxon>
    </lineage>
</organism>
<dbReference type="STRING" id="4537.A0A0E0KRN5"/>
<dbReference type="EnsemblPlants" id="OPUNC04G13310.1">
    <property type="protein sequence ID" value="OPUNC04G13310.1"/>
    <property type="gene ID" value="OPUNC04G13310"/>
</dbReference>
<proteinExistence type="inferred from homology"/>
<keyword evidence="2" id="KW-0694">RNA-binding</keyword>
<dbReference type="eggNOG" id="KOG0118">
    <property type="taxonomic scope" value="Eukaryota"/>
</dbReference>
<dbReference type="Pfam" id="PF00076">
    <property type="entry name" value="RRM_1"/>
    <property type="match status" value="1"/>
</dbReference>
<evidence type="ECO:0000313" key="6">
    <source>
        <dbReference type="Proteomes" id="UP000026962"/>
    </source>
</evidence>
<feature type="compositionally biased region" description="Pro residues" evidence="3">
    <location>
        <begin position="51"/>
        <end position="65"/>
    </location>
</feature>
<reference evidence="5" key="2">
    <citation type="submission" date="2018-05" db="EMBL/GenBank/DDBJ databases">
        <title>OpunRS2 (Oryza punctata Reference Sequence Version 2).</title>
        <authorList>
            <person name="Zhang J."/>
            <person name="Kudrna D."/>
            <person name="Lee S."/>
            <person name="Talag J."/>
            <person name="Welchert J."/>
            <person name="Wing R.A."/>
        </authorList>
    </citation>
    <scope>NUCLEOTIDE SEQUENCE [LARGE SCALE GENOMIC DNA]</scope>
</reference>
<protein>
    <recommendedName>
        <fullName evidence="4">RRM domain-containing protein</fullName>
    </recommendedName>
</protein>